<dbReference type="PANTHER" id="PTHR34138">
    <property type="entry name" value="CELL SHAPE-DETERMINING PROTEIN MREC"/>
    <property type="match status" value="1"/>
</dbReference>
<dbReference type="GO" id="GO:0005886">
    <property type="term" value="C:plasma membrane"/>
    <property type="evidence" value="ECO:0007669"/>
    <property type="project" value="TreeGrafter"/>
</dbReference>
<gene>
    <name evidence="9" type="primary">mreC</name>
    <name evidence="9" type="ORF">COT24_05215</name>
</gene>
<comment type="function">
    <text evidence="5">Involved in formation and maintenance of cell shape.</text>
</comment>
<comment type="caution">
    <text evidence="9">The sequence shown here is derived from an EMBL/GenBank/DDBJ whole genome shotgun (WGS) entry which is preliminary data.</text>
</comment>
<evidence type="ECO:0000256" key="1">
    <source>
        <dbReference type="ARBA" id="ARBA00009369"/>
    </source>
</evidence>
<keyword evidence="3 5" id="KW-0133">Cell shape</keyword>
<keyword evidence="7" id="KW-0472">Membrane</keyword>
<dbReference type="EMBL" id="PEXU01000057">
    <property type="protein sequence ID" value="PIS42107.1"/>
    <property type="molecule type" value="Genomic_DNA"/>
</dbReference>
<evidence type="ECO:0000259" key="8">
    <source>
        <dbReference type="Pfam" id="PF04085"/>
    </source>
</evidence>
<dbReference type="InterPro" id="IPR055342">
    <property type="entry name" value="MreC_beta-barrel_core"/>
</dbReference>
<dbReference type="Gene3D" id="2.40.10.340">
    <property type="entry name" value="Rod shape-determining protein MreC, domain 1"/>
    <property type="match status" value="1"/>
</dbReference>
<evidence type="ECO:0000256" key="7">
    <source>
        <dbReference type="SAM" id="Phobius"/>
    </source>
</evidence>
<proteinExistence type="inferred from homology"/>
<dbReference type="InterPro" id="IPR042177">
    <property type="entry name" value="Cell/Rod_1"/>
</dbReference>
<evidence type="ECO:0000256" key="4">
    <source>
        <dbReference type="ARBA" id="ARBA00032089"/>
    </source>
</evidence>
<dbReference type="InterPro" id="IPR042175">
    <property type="entry name" value="Cell/Rod_MreC_2"/>
</dbReference>
<comment type="similarity">
    <text evidence="1 5">Belongs to the MreC family.</text>
</comment>
<dbReference type="Pfam" id="PF04085">
    <property type="entry name" value="MreC"/>
    <property type="match status" value="1"/>
</dbReference>
<keyword evidence="7" id="KW-1133">Transmembrane helix</keyword>
<accession>A0A2H0YUE4</accession>
<keyword evidence="6" id="KW-0175">Coiled coil</keyword>
<evidence type="ECO:0000256" key="5">
    <source>
        <dbReference type="PIRNR" id="PIRNR038471"/>
    </source>
</evidence>
<feature type="transmembrane region" description="Helical" evidence="7">
    <location>
        <begin position="12"/>
        <end position="31"/>
    </location>
</feature>
<evidence type="ECO:0000313" key="10">
    <source>
        <dbReference type="Proteomes" id="UP000231542"/>
    </source>
</evidence>
<dbReference type="Gene3D" id="2.40.10.350">
    <property type="entry name" value="Rod shape-determining protein MreC, domain 2"/>
    <property type="match status" value="1"/>
</dbReference>
<evidence type="ECO:0000256" key="6">
    <source>
        <dbReference type="SAM" id="Coils"/>
    </source>
</evidence>
<reference evidence="9 10" key="1">
    <citation type="submission" date="2017-09" db="EMBL/GenBank/DDBJ databases">
        <title>Depth-based differentiation of microbial function through sediment-hosted aquifers and enrichment of novel symbionts in the deep terrestrial subsurface.</title>
        <authorList>
            <person name="Probst A.J."/>
            <person name="Ladd B."/>
            <person name="Jarett J.K."/>
            <person name="Geller-Mcgrath D.E."/>
            <person name="Sieber C.M."/>
            <person name="Emerson J.B."/>
            <person name="Anantharaman K."/>
            <person name="Thomas B.C."/>
            <person name="Malmstrom R."/>
            <person name="Stieglmeier M."/>
            <person name="Klingl A."/>
            <person name="Woyke T."/>
            <person name="Ryan C.M."/>
            <person name="Banfield J.F."/>
        </authorList>
    </citation>
    <scope>NUCLEOTIDE SEQUENCE [LARGE SCALE GENOMIC DNA]</scope>
    <source>
        <strain evidence="9">CG08_land_8_20_14_0_20_40_16</strain>
    </source>
</reference>
<dbReference type="InterPro" id="IPR007221">
    <property type="entry name" value="MreC"/>
</dbReference>
<protein>
    <recommendedName>
        <fullName evidence="2 5">Cell shape-determining protein MreC</fullName>
    </recommendedName>
    <alternativeName>
        <fullName evidence="4 5">Cell shape protein MreC</fullName>
    </alternativeName>
</protein>
<organism evidence="9 10">
    <name type="scientific">Candidatus Kerfeldbacteria bacterium CG08_land_8_20_14_0_20_40_16</name>
    <dbReference type="NCBI Taxonomy" id="2014244"/>
    <lineage>
        <taxon>Bacteria</taxon>
        <taxon>Candidatus Kerfeldiibacteriota</taxon>
    </lineage>
</organism>
<feature type="domain" description="Rod shape-determining protein MreC beta-barrel core" evidence="8">
    <location>
        <begin position="119"/>
        <end position="266"/>
    </location>
</feature>
<dbReference type="Proteomes" id="UP000231542">
    <property type="component" value="Unassembled WGS sequence"/>
</dbReference>
<dbReference type="GO" id="GO:0008360">
    <property type="term" value="P:regulation of cell shape"/>
    <property type="evidence" value="ECO:0007669"/>
    <property type="project" value="UniProtKB-KW"/>
</dbReference>
<dbReference type="PANTHER" id="PTHR34138:SF1">
    <property type="entry name" value="CELL SHAPE-DETERMINING PROTEIN MREC"/>
    <property type="match status" value="1"/>
</dbReference>
<evidence type="ECO:0000313" key="9">
    <source>
        <dbReference type="EMBL" id="PIS42107.1"/>
    </source>
</evidence>
<sequence>MRQKIFSPKINIYLSILVALVLLIFLHWVGILKPVENVLIYLVKPIEKVTYRLGLNIFANQSNLSKEELEKENNELKDKLGDALIENARLHSLISKSEILQQELNFLVSKNYQAVAAQIIGKPSDTTTQVYLVDRGKKDDIRVGYPVIYLNGILVGKIIEVEDSTAQMLVISDSRSAVGAQVQNENNSPGVVIGKLGLALEMQLIPQSEEITKGQIVVTSGLEENIPSGLVIGQINEIDKKTEELFQTATIESPISLERLDVLSIIIP</sequence>
<name>A0A2H0YUE4_9BACT</name>
<dbReference type="NCBIfam" id="TIGR00219">
    <property type="entry name" value="mreC"/>
    <property type="match status" value="1"/>
</dbReference>
<evidence type="ECO:0000256" key="2">
    <source>
        <dbReference type="ARBA" id="ARBA00013855"/>
    </source>
</evidence>
<dbReference type="PIRSF" id="PIRSF038471">
    <property type="entry name" value="MreC"/>
    <property type="match status" value="1"/>
</dbReference>
<dbReference type="AlphaFoldDB" id="A0A2H0YUE4"/>
<keyword evidence="7" id="KW-0812">Transmembrane</keyword>
<evidence type="ECO:0000256" key="3">
    <source>
        <dbReference type="ARBA" id="ARBA00022960"/>
    </source>
</evidence>
<feature type="coiled-coil region" evidence="6">
    <location>
        <begin position="59"/>
        <end position="86"/>
    </location>
</feature>